<dbReference type="Gene3D" id="1.10.1420.10">
    <property type="match status" value="1"/>
</dbReference>
<dbReference type="Pfam" id="PF00488">
    <property type="entry name" value="MutS_V"/>
    <property type="match status" value="1"/>
</dbReference>
<name>A0ABR8PW21_9CLOT</name>
<feature type="domain" description="DNA mismatch repair proteins mutS family" evidence="6">
    <location>
        <begin position="328"/>
        <end position="514"/>
    </location>
</feature>
<dbReference type="InterPro" id="IPR027417">
    <property type="entry name" value="P-loop_NTPase"/>
</dbReference>
<gene>
    <name evidence="7" type="ORF">H9661_13565</name>
</gene>
<protein>
    <submittedName>
        <fullName evidence="7">DNA mismatch repair protein MutS</fullName>
    </submittedName>
</protein>
<evidence type="ECO:0000256" key="2">
    <source>
        <dbReference type="ARBA" id="ARBA00022840"/>
    </source>
</evidence>
<organism evidence="7 8">
    <name type="scientific">Clostridium cibarium</name>
    <dbReference type="NCBI Taxonomy" id="2762247"/>
    <lineage>
        <taxon>Bacteria</taxon>
        <taxon>Bacillati</taxon>
        <taxon>Bacillota</taxon>
        <taxon>Clostridia</taxon>
        <taxon>Eubacteriales</taxon>
        <taxon>Clostridiaceae</taxon>
        <taxon>Clostridium</taxon>
    </lineage>
</organism>
<evidence type="ECO:0000259" key="6">
    <source>
        <dbReference type="SMART" id="SM00534"/>
    </source>
</evidence>
<dbReference type="InterPro" id="IPR045076">
    <property type="entry name" value="MutS"/>
</dbReference>
<dbReference type="SUPFAM" id="SSF48334">
    <property type="entry name" value="DNA repair protein MutS, domain III"/>
    <property type="match status" value="1"/>
</dbReference>
<dbReference type="EMBL" id="JACSRA010000023">
    <property type="protein sequence ID" value="MBD7912386.1"/>
    <property type="molecule type" value="Genomic_DNA"/>
</dbReference>
<dbReference type="PANTHER" id="PTHR11361:SF152">
    <property type="entry name" value="DNA MISMATCH REPAIR PROTEIN"/>
    <property type="match status" value="1"/>
</dbReference>
<dbReference type="SMART" id="SM00534">
    <property type="entry name" value="MUTSac"/>
    <property type="match status" value="1"/>
</dbReference>
<keyword evidence="4" id="KW-1133">Transmembrane helix</keyword>
<keyword evidence="3" id="KW-0238">DNA-binding</keyword>
<sequence length="521" mass="59675">MNSVKRILSSDFTRPKEKRRNMNKIRKLFDLSKKNKYTIDETTWDDLLMDDIFTKLDRTCSTAGEAMLYHMLRNPLMDKNKLQDREKYIKLFRENTDLSAHLRYILFYMGFDSNNNLIEMIEGLLSVNKLKFLLYKFLGQVLPLLLSILAIIFKEPKFIFLIFILININIRIQEKEKDTVKATGIVYLGKLLLSSIKLSKVDNLNLSPLTKRINLLLNELKSINRSIKFINIITGLGGIMEFLSVPFLLEATTYYKISGRFIEKRDTILSLYSAVGEIDALISIASYIESNKDKCTTPLFIDKTTIKITEGIHPLLDNPVANSITIDHKGIVLTGTNMSGKSTFLRMITVNILLAQTFNFVLAKSYEACFFNIISSISPKDDINNNKSYYISEAESILRILKSLNDYIPVFCPIDEIFRGTNPIERIASSAEILNYINKKNAICIVATHDRELSNLLNGEYDFYFFSEDVNISTGLNFDYKLKEGISKTRNAIKLLDYAGFPKEITKGAYKRAKSLSTNFI</sequence>
<dbReference type="RefSeq" id="WP_191769343.1">
    <property type="nucleotide sequence ID" value="NZ_JACSRA010000023.1"/>
</dbReference>
<accession>A0ABR8PW21</accession>
<dbReference type="Proteomes" id="UP000627781">
    <property type="component" value="Unassembled WGS sequence"/>
</dbReference>
<reference evidence="7 8" key="1">
    <citation type="submission" date="2020-08" db="EMBL/GenBank/DDBJ databases">
        <title>A Genomic Blueprint of the Chicken Gut Microbiome.</title>
        <authorList>
            <person name="Gilroy R."/>
            <person name="Ravi A."/>
            <person name="Getino M."/>
            <person name="Pursley I."/>
            <person name="Horton D.L."/>
            <person name="Alikhan N.-F."/>
            <person name="Baker D."/>
            <person name="Gharbi K."/>
            <person name="Hall N."/>
            <person name="Watson M."/>
            <person name="Adriaenssens E.M."/>
            <person name="Foster-Nyarko E."/>
            <person name="Jarju S."/>
            <person name="Secka A."/>
            <person name="Antonio M."/>
            <person name="Oren A."/>
            <person name="Chaudhuri R."/>
            <person name="La Ragione R.M."/>
            <person name="Hildebrand F."/>
            <person name="Pallen M.J."/>
        </authorList>
    </citation>
    <scope>NUCLEOTIDE SEQUENCE [LARGE SCALE GENOMIC DNA]</scope>
    <source>
        <strain evidence="7 8">Sa3CVN1</strain>
    </source>
</reference>
<dbReference type="Pfam" id="PF05192">
    <property type="entry name" value="MutS_III"/>
    <property type="match status" value="1"/>
</dbReference>
<dbReference type="SMART" id="SM00533">
    <property type="entry name" value="MUTSd"/>
    <property type="match status" value="1"/>
</dbReference>
<keyword evidence="2" id="KW-0067">ATP-binding</keyword>
<feature type="transmembrane region" description="Helical" evidence="4">
    <location>
        <begin position="229"/>
        <end position="249"/>
    </location>
</feature>
<evidence type="ECO:0000256" key="4">
    <source>
        <dbReference type="SAM" id="Phobius"/>
    </source>
</evidence>
<dbReference type="InterPro" id="IPR036187">
    <property type="entry name" value="DNA_mismatch_repair_MutS_sf"/>
</dbReference>
<evidence type="ECO:0000313" key="7">
    <source>
        <dbReference type="EMBL" id="MBD7912386.1"/>
    </source>
</evidence>
<keyword evidence="8" id="KW-1185">Reference proteome</keyword>
<dbReference type="InterPro" id="IPR000432">
    <property type="entry name" value="DNA_mismatch_repair_MutS_C"/>
</dbReference>
<evidence type="ECO:0000256" key="3">
    <source>
        <dbReference type="ARBA" id="ARBA00023125"/>
    </source>
</evidence>
<evidence type="ECO:0000313" key="8">
    <source>
        <dbReference type="Proteomes" id="UP000627781"/>
    </source>
</evidence>
<feature type="domain" description="DNA mismatch repair protein MutS core" evidence="5">
    <location>
        <begin position="47"/>
        <end position="319"/>
    </location>
</feature>
<evidence type="ECO:0000259" key="5">
    <source>
        <dbReference type="SMART" id="SM00533"/>
    </source>
</evidence>
<comment type="caution">
    <text evidence="7">The sequence shown here is derived from an EMBL/GenBank/DDBJ whole genome shotgun (WGS) entry which is preliminary data.</text>
</comment>
<keyword evidence="4" id="KW-0812">Transmembrane</keyword>
<dbReference type="Gene3D" id="3.40.50.300">
    <property type="entry name" value="P-loop containing nucleotide triphosphate hydrolases"/>
    <property type="match status" value="1"/>
</dbReference>
<evidence type="ECO:0000256" key="1">
    <source>
        <dbReference type="ARBA" id="ARBA00022741"/>
    </source>
</evidence>
<dbReference type="PANTHER" id="PTHR11361">
    <property type="entry name" value="DNA MISMATCH REPAIR PROTEIN MUTS FAMILY MEMBER"/>
    <property type="match status" value="1"/>
</dbReference>
<keyword evidence="1" id="KW-0547">Nucleotide-binding</keyword>
<dbReference type="InterPro" id="IPR007696">
    <property type="entry name" value="DNA_mismatch_repair_MutS_core"/>
</dbReference>
<keyword evidence="4" id="KW-0472">Membrane</keyword>
<proteinExistence type="predicted"/>
<dbReference type="SUPFAM" id="SSF52540">
    <property type="entry name" value="P-loop containing nucleoside triphosphate hydrolases"/>
    <property type="match status" value="1"/>
</dbReference>